<dbReference type="CDD" id="cd06782">
    <property type="entry name" value="cpPDZ_CPP-like"/>
    <property type="match status" value="1"/>
</dbReference>
<evidence type="ECO:0000256" key="3">
    <source>
        <dbReference type="ARBA" id="ARBA00022801"/>
    </source>
</evidence>
<dbReference type="AlphaFoldDB" id="A0A3B0XAX3"/>
<dbReference type="NCBIfam" id="TIGR00225">
    <property type="entry name" value="prc"/>
    <property type="match status" value="1"/>
</dbReference>
<dbReference type="EMBL" id="UOFI01000067">
    <property type="protein sequence ID" value="VAW65465.1"/>
    <property type="molecule type" value="Genomic_DNA"/>
</dbReference>
<evidence type="ECO:0000259" key="7">
    <source>
        <dbReference type="PROSITE" id="PS50106"/>
    </source>
</evidence>
<evidence type="ECO:0000256" key="5">
    <source>
        <dbReference type="SAM" id="Coils"/>
    </source>
</evidence>
<dbReference type="Gene3D" id="2.30.42.10">
    <property type="match status" value="1"/>
</dbReference>
<dbReference type="Pfam" id="PF11818">
    <property type="entry name" value="DUF3340"/>
    <property type="match status" value="1"/>
</dbReference>
<protein>
    <submittedName>
        <fullName evidence="8">Periplasmic protease</fullName>
    </submittedName>
</protein>
<keyword evidence="5" id="KW-0175">Coiled coil</keyword>
<proteinExistence type="inferred from homology"/>
<name>A0A3B0XAX3_9ZZZZ</name>
<dbReference type="Pfam" id="PF17804">
    <property type="entry name" value="TSP_NTD"/>
    <property type="match status" value="1"/>
</dbReference>
<dbReference type="InterPro" id="IPR004447">
    <property type="entry name" value="Peptidase_S41A"/>
</dbReference>
<dbReference type="Pfam" id="PF03572">
    <property type="entry name" value="Peptidase_S41"/>
    <property type="match status" value="1"/>
</dbReference>
<evidence type="ECO:0000256" key="2">
    <source>
        <dbReference type="ARBA" id="ARBA00022670"/>
    </source>
</evidence>
<evidence type="ECO:0000313" key="8">
    <source>
        <dbReference type="EMBL" id="VAW65465.1"/>
    </source>
</evidence>
<feature type="compositionally biased region" description="Basic and acidic residues" evidence="6">
    <location>
        <begin position="683"/>
        <end position="698"/>
    </location>
</feature>
<feature type="region of interest" description="Disordered" evidence="6">
    <location>
        <begin position="676"/>
        <end position="704"/>
    </location>
</feature>
<dbReference type="PANTHER" id="PTHR32060">
    <property type="entry name" value="TAIL-SPECIFIC PROTEASE"/>
    <property type="match status" value="1"/>
</dbReference>
<dbReference type="GO" id="GO:0006508">
    <property type="term" value="P:proteolysis"/>
    <property type="evidence" value="ECO:0007669"/>
    <property type="project" value="UniProtKB-KW"/>
</dbReference>
<feature type="domain" description="PDZ" evidence="7">
    <location>
        <begin position="261"/>
        <end position="338"/>
    </location>
</feature>
<dbReference type="PANTHER" id="PTHR32060:SF22">
    <property type="entry name" value="CARBOXYL-TERMINAL-PROCESSING PEPTIDASE 3, CHLOROPLASTIC"/>
    <property type="match status" value="1"/>
</dbReference>
<dbReference type="GO" id="GO:0008236">
    <property type="term" value="F:serine-type peptidase activity"/>
    <property type="evidence" value="ECO:0007669"/>
    <property type="project" value="UniProtKB-KW"/>
</dbReference>
<evidence type="ECO:0000256" key="6">
    <source>
        <dbReference type="SAM" id="MobiDB-lite"/>
    </source>
</evidence>
<keyword evidence="3" id="KW-0378">Hydrolase</keyword>
<dbReference type="SUPFAM" id="SSF52096">
    <property type="entry name" value="ClpP/crotonase"/>
    <property type="match status" value="1"/>
</dbReference>
<keyword evidence="2 8" id="KW-0645">Protease</keyword>
<keyword evidence="4" id="KW-0720">Serine protease</keyword>
<dbReference type="Pfam" id="PF00595">
    <property type="entry name" value="PDZ"/>
    <property type="match status" value="1"/>
</dbReference>
<dbReference type="InterPro" id="IPR001478">
    <property type="entry name" value="PDZ"/>
</dbReference>
<dbReference type="GO" id="GO:0030288">
    <property type="term" value="C:outer membrane-bounded periplasmic space"/>
    <property type="evidence" value="ECO:0007669"/>
    <property type="project" value="TreeGrafter"/>
</dbReference>
<dbReference type="InterPro" id="IPR036034">
    <property type="entry name" value="PDZ_sf"/>
</dbReference>
<dbReference type="Gene3D" id="3.90.226.10">
    <property type="entry name" value="2-enoyl-CoA Hydratase, Chain A, domain 1"/>
    <property type="match status" value="1"/>
</dbReference>
<dbReference type="GO" id="GO:0004175">
    <property type="term" value="F:endopeptidase activity"/>
    <property type="evidence" value="ECO:0007669"/>
    <property type="project" value="TreeGrafter"/>
</dbReference>
<comment type="similarity">
    <text evidence="1">Belongs to the peptidase S41A family.</text>
</comment>
<dbReference type="GO" id="GO:0007165">
    <property type="term" value="P:signal transduction"/>
    <property type="evidence" value="ECO:0007669"/>
    <property type="project" value="TreeGrafter"/>
</dbReference>
<evidence type="ECO:0000256" key="1">
    <source>
        <dbReference type="ARBA" id="ARBA00009179"/>
    </source>
</evidence>
<dbReference type="CDD" id="cd07560">
    <property type="entry name" value="Peptidase_S41_CPP"/>
    <property type="match status" value="1"/>
</dbReference>
<reference evidence="8" key="1">
    <citation type="submission" date="2018-06" db="EMBL/GenBank/DDBJ databases">
        <authorList>
            <person name="Zhirakovskaya E."/>
        </authorList>
    </citation>
    <scope>NUCLEOTIDE SEQUENCE</scope>
</reference>
<dbReference type="FunFam" id="3.90.226.10:FF:000090">
    <property type="entry name" value="Tail-specific protease"/>
    <property type="match status" value="1"/>
</dbReference>
<dbReference type="SMART" id="SM00245">
    <property type="entry name" value="TSPc"/>
    <property type="match status" value="1"/>
</dbReference>
<dbReference type="PROSITE" id="PS50106">
    <property type="entry name" value="PDZ"/>
    <property type="match status" value="1"/>
</dbReference>
<dbReference type="InterPro" id="IPR020992">
    <property type="entry name" value="Tail_Prtase_C"/>
</dbReference>
<sequence length="724" mass="82996">MHTQLSPDTLTNFKPMIYMNFITKALVLFFIFTATASQAKTSSAKPHSKLEILKPFDEHSRITAEIVSRLAQQHYQRTQIRLDNNLSSIVYDRYLKELDGNRSYFLQSDINEFEQYRYRLDDAFRASRVDPGFIIFNRYQQRVTERLQYMKKTIEQGIDKLNFNSSETIHIDRENHAWPQSREELDKLWHKRLINDALNLKLSNKKDDKIAELLAKRYSNQLKRIQQNDAEDAYHLYMNTLTLSYDPHTQYFSPRGTENFNIRMSLSLQGIGAMLQSKDEYTEVTRLIPAGPADIAGELKATDRIIGVGQGKDGEIVDVIGWRLEEVVDLIRGKKDTVVRLSILKANTLDTSKTKTISITRDKVKLDEQDASQKVIEFKNYGKTFRLGVIDIPKFYIDFDAANRGEADYKSTTRDVKKLLKELAAEKVDGIIIDLRDNGGGSLHEVNTLIGLFIKSGPTVQIKDITGRVYTNQDDDEKIAYTGPLAVLVNRLSASASEIFAGAIQDYHRGIIVGTQTYGKGTVQAMLPLSRGQITLTQQKFYRITGNSTQNKGVMPDIDLPSLYDISEVGENALEAALPWDKIKPAQFKSYNDFSLQLPKLQLLHDRRVSKDPDFIHLMRTSKLIEERRQIKEITLNEKKRRQDKKDLENKQIALENERRKALGLKLITRLEELDDPIDDESEEKKKNNADEEKKDKGPTPLLTETGNILIDYMNLKSPKIAKH</sequence>
<dbReference type="InterPro" id="IPR040573">
    <property type="entry name" value="TSP_N"/>
</dbReference>
<gene>
    <name evidence="8" type="ORF">MNBD_GAMMA09-2985</name>
</gene>
<dbReference type="SMART" id="SM00228">
    <property type="entry name" value="PDZ"/>
    <property type="match status" value="1"/>
</dbReference>
<dbReference type="SUPFAM" id="SSF50156">
    <property type="entry name" value="PDZ domain-like"/>
    <property type="match status" value="1"/>
</dbReference>
<feature type="coiled-coil region" evidence="5">
    <location>
        <begin position="631"/>
        <end position="665"/>
    </location>
</feature>
<dbReference type="InterPro" id="IPR029045">
    <property type="entry name" value="ClpP/crotonase-like_dom_sf"/>
</dbReference>
<accession>A0A3B0XAX3</accession>
<organism evidence="8">
    <name type="scientific">hydrothermal vent metagenome</name>
    <dbReference type="NCBI Taxonomy" id="652676"/>
    <lineage>
        <taxon>unclassified sequences</taxon>
        <taxon>metagenomes</taxon>
        <taxon>ecological metagenomes</taxon>
    </lineage>
</organism>
<dbReference type="InterPro" id="IPR005151">
    <property type="entry name" value="Tail-specific_protease"/>
</dbReference>
<evidence type="ECO:0000256" key="4">
    <source>
        <dbReference type="ARBA" id="ARBA00022825"/>
    </source>
</evidence>